<proteinExistence type="predicted"/>
<comment type="caution">
    <text evidence="1">The sequence shown here is derived from an EMBL/GenBank/DDBJ whole genome shotgun (WGS) entry which is preliminary data.</text>
</comment>
<protein>
    <submittedName>
        <fullName evidence="1">Uncharacterized protein</fullName>
    </submittedName>
</protein>
<gene>
    <name evidence="1" type="ORF">MANES_02G021511v8</name>
</gene>
<name>A0ACC8DZU7_MANES</name>
<keyword evidence="2" id="KW-1185">Reference proteome</keyword>
<dbReference type="EMBL" id="CM004388">
    <property type="protein sequence ID" value="OAY56847.2"/>
    <property type="molecule type" value="Genomic_DNA"/>
</dbReference>
<dbReference type="Proteomes" id="UP000091857">
    <property type="component" value="Chromosome 2"/>
</dbReference>
<sequence>MAMPQHASLTAPLIVDEKESNLLHGDLESNHTGYSQGTTSSLKTIVNGLNALSGVGILSTPYALSSGGWLSLILLFVIAIAAFYSGLLMKRCMEADSNISTYPDIGDRAFGKKGRVLISIFMYTELYLVATGFLILEGDNLQNLFPNVELEMAGFHLGGRQTFVIVVALIILPTVWLDNLSILSYISASGVLASIIILVSIFWVGSFDGIGFHEKGTLIKWDGIPSAVSLYAFCYCAHPVFPTLYTSMKKKHHFSNVLLICFIFCTFTYASMAVIGYSMFGSEVQSQVTLNLPIGKLSSRVAIYTILVNPISKYALMITPIVNATKNWSPWYCNKKPFNVFISTALLISTVIVALAVPFFGYLMTLVGAFLSFTASIILPCLCYLKISGTYRRLGCEGVVVGGIVVLGIAVVISGTYSALLQIVGHL</sequence>
<organism evidence="1 2">
    <name type="scientific">Manihot esculenta</name>
    <name type="common">Cassava</name>
    <name type="synonym">Jatropha manihot</name>
    <dbReference type="NCBI Taxonomy" id="3983"/>
    <lineage>
        <taxon>Eukaryota</taxon>
        <taxon>Viridiplantae</taxon>
        <taxon>Streptophyta</taxon>
        <taxon>Embryophyta</taxon>
        <taxon>Tracheophyta</taxon>
        <taxon>Spermatophyta</taxon>
        <taxon>Magnoliopsida</taxon>
        <taxon>eudicotyledons</taxon>
        <taxon>Gunneridae</taxon>
        <taxon>Pentapetalae</taxon>
        <taxon>rosids</taxon>
        <taxon>fabids</taxon>
        <taxon>Malpighiales</taxon>
        <taxon>Euphorbiaceae</taxon>
        <taxon>Crotonoideae</taxon>
        <taxon>Manihoteae</taxon>
        <taxon>Manihot</taxon>
    </lineage>
</organism>
<accession>A0ACC8DZU7</accession>
<reference evidence="2" key="1">
    <citation type="journal article" date="2016" name="Nat. Biotechnol.">
        <title>Sequencing wild and cultivated cassava and related species reveals extensive interspecific hybridization and genetic diversity.</title>
        <authorList>
            <person name="Bredeson J.V."/>
            <person name="Lyons J.B."/>
            <person name="Prochnik S.E."/>
            <person name="Wu G.A."/>
            <person name="Ha C.M."/>
            <person name="Edsinger-Gonzales E."/>
            <person name="Grimwood J."/>
            <person name="Schmutz J."/>
            <person name="Rabbi I.Y."/>
            <person name="Egesi C."/>
            <person name="Nauluvula P."/>
            <person name="Lebot V."/>
            <person name="Ndunguru J."/>
            <person name="Mkamilo G."/>
            <person name="Bart R.S."/>
            <person name="Setter T.L."/>
            <person name="Gleadow R.M."/>
            <person name="Kulakow P."/>
            <person name="Ferguson M.E."/>
            <person name="Rounsley S."/>
            <person name="Rokhsar D.S."/>
        </authorList>
    </citation>
    <scope>NUCLEOTIDE SEQUENCE [LARGE SCALE GENOMIC DNA]</scope>
    <source>
        <strain evidence="2">cv. AM560-2</strain>
    </source>
</reference>
<evidence type="ECO:0000313" key="2">
    <source>
        <dbReference type="Proteomes" id="UP000091857"/>
    </source>
</evidence>
<evidence type="ECO:0000313" key="1">
    <source>
        <dbReference type="EMBL" id="OAY56847.2"/>
    </source>
</evidence>